<reference evidence="1 2" key="1">
    <citation type="submission" date="2023-07" db="EMBL/GenBank/DDBJ databases">
        <title>Sorghum-associated microbial communities from plants grown in Nebraska, USA.</title>
        <authorList>
            <person name="Schachtman D."/>
        </authorList>
    </citation>
    <scope>NUCLEOTIDE SEQUENCE [LARGE SCALE GENOMIC DNA]</scope>
    <source>
        <strain evidence="1 2">CC258</strain>
    </source>
</reference>
<dbReference type="Pfam" id="PF13027">
    <property type="entry name" value="DUF3888"/>
    <property type="match status" value="1"/>
</dbReference>
<evidence type="ECO:0000313" key="2">
    <source>
        <dbReference type="Proteomes" id="UP001267290"/>
    </source>
</evidence>
<accession>A0ABU1P8W6</accession>
<organism evidence="1 2">
    <name type="scientific">Paenibacillus qinlingensis</name>
    <dbReference type="NCBI Taxonomy" id="1837343"/>
    <lineage>
        <taxon>Bacteria</taxon>
        <taxon>Bacillati</taxon>
        <taxon>Bacillota</taxon>
        <taxon>Bacilli</taxon>
        <taxon>Bacillales</taxon>
        <taxon>Paenibacillaceae</taxon>
        <taxon>Paenibacillus</taxon>
    </lineage>
</organism>
<keyword evidence="2" id="KW-1185">Reference proteome</keyword>
<sequence length="133" mass="15351">MNVKSYFGLLLAVFIFSVFTQPVYAKPQGVPLEQLVLTLLTPSIQEQINRYYKDKLTVSPKFSPFLGGTELNVQYYPSHIDVKVTVIPYVGPHLDVGMDSMKFRVDNTGVVMIQEYKHIRDYESLPNWQHILR</sequence>
<comment type="caution">
    <text evidence="1">The sequence shown here is derived from an EMBL/GenBank/DDBJ whole genome shotgun (WGS) entry which is preliminary data.</text>
</comment>
<evidence type="ECO:0000313" key="1">
    <source>
        <dbReference type="EMBL" id="MDR6555502.1"/>
    </source>
</evidence>
<gene>
    <name evidence="1" type="ORF">J2736_006764</name>
</gene>
<proteinExistence type="predicted"/>
<dbReference type="RefSeq" id="WP_310502818.1">
    <property type="nucleotide sequence ID" value="NZ_JAVDSB010000031.1"/>
</dbReference>
<protein>
    <recommendedName>
        <fullName evidence="3">DUF3888 domain-containing protein</fullName>
    </recommendedName>
</protein>
<name>A0ABU1P8W6_9BACL</name>
<dbReference type="InterPro" id="IPR024984">
    <property type="entry name" value="DUF3888"/>
</dbReference>
<dbReference type="Proteomes" id="UP001267290">
    <property type="component" value="Unassembled WGS sequence"/>
</dbReference>
<evidence type="ECO:0008006" key="3">
    <source>
        <dbReference type="Google" id="ProtNLM"/>
    </source>
</evidence>
<dbReference type="EMBL" id="JAVDSB010000031">
    <property type="protein sequence ID" value="MDR6555502.1"/>
    <property type="molecule type" value="Genomic_DNA"/>
</dbReference>